<dbReference type="InterPro" id="IPR013783">
    <property type="entry name" value="Ig-like_fold"/>
</dbReference>
<evidence type="ECO:0000313" key="3">
    <source>
        <dbReference type="Proteomes" id="UP000623129"/>
    </source>
</evidence>
<dbReference type="GO" id="GO:0009507">
    <property type="term" value="C:chloroplast"/>
    <property type="evidence" value="ECO:0007669"/>
    <property type="project" value="UniProtKB-ARBA"/>
</dbReference>
<proteinExistence type="predicted"/>
<name>A0A833R1E2_9POAL</name>
<dbReference type="PANTHER" id="PTHR47434">
    <property type="entry name" value="PROTEIN PTST HOMOLOG 3, CHLOROPLASTIC"/>
    <property type="match status" value="1"/>
</dbReference>
<dbReference type="InterPro" id="IPR014756">
    <property type="entry name" value="Ig_E-set"/>
</dbReference>
<protein>
    <submittedName>
        <fullName evidence="2">Protein PTST</fullName>
    </submittedName>
</protein>
<gene>
    <name evidence="2" type="ORF">FCM35_KLT06797</name>
</gene>
<dbReference type="EMBL" id="SWLB01000016">
    <property type="protein sequence ID" value="KAF3328191.1"/>
    <property type="molecule type" value="Genomic_DNA"/>
</dbReference>
<accession>A0A833R1E2</accession>
<keyword evidence="3" id="KW-1185">Reference proteome</keyword>
<feature type="domain" description="AMP-activated protein kinase glycogen-binding" evidence="1">
    <location>
        <begin position="245"/>
        <end position="334"/>
    </location>
</feature>
<organism evidence="2 3">
    <name type="scientific">Carex littledalei</name>
    <dbReference type="NCBI Taxonomy" id="544730"/>
    <lineage>
        <taxon>Eukaryota</taxon>
        <taxon>Viridiplantae</taxon>
        <taxon>Streptophyta</taxon>
        <taxon>Embryophyta</taxon>
        <taxon>Tracheophyta</taxon>
        <taxon>Spermatophyta</taxon>
        <taxon>Magnoliopsida</taxon>
        <taxon>Liliopsida</taxon>
        <taxon>Poales</taxon>
        <taxon>Cyperaceae</taxon>
        <taxon>Cyperoideae</taxon>
        <taxon>Cariceae</taxon>
        <taxon>Carex</taxon>
        <taxon>Carex subgen. Euthyceras</taxon>
    </lineage>
</organism>
<dbReference type="AlphaFoldDB" id="A0A833R1E2"/>
<evidence type="ECO:0000313" key="2">
    <source>
        <dbReference type="EMBL" id="KAF3328191.1"/>
    </source>
</evidence>
<dbReference type="OrthoDB" id="531008at2759"/>
<dbReference type="InterPro" id="IPR032640">
    <property type="entry name" value="AMPK1_CBM"/>
</dbReference>
<dbReference type="Gene3D" id="2.60.40.10">
    <property type="entry name" value="Immunoglobulins"/>
    <property type="match status" value="1"/>
</dbReference>
<dbReference type="CDD" id="cd02859">
    <property type="entry name" value="E_set_AMPKbeta_like_N"/>
    <property type="match status" value="1"/>
</dbReference>
<dbReference type="Pfam" id="PF16561">
    <property type="entry name" value="AMPK1_CBM"/>
    <property type="match status" value="1"/>
</dbReference>
<sequence>MAICHLSHCHPLPTTFLFSPKRLDPPVKLKVREVSSVRRLAFVRSSAESSDEVRISRNRKSDEQICEELRDFISLAGLPLKRMPSLKVLSDNGRKDLAKVIKKRGYKSFSNLFLSSVTNDEVEENLSDGILDYEDDYYLERIEGVTPSSEFSVMHQVDGHGINNGTHANENVEANLVAKAKQTNDTDEANFIERGKGRYLYANNIELLKLQEKARAKIANVELTIKDNCRVIHDAEDKLKGLKEVRIEFMADAEVVEIAGSFNGWQHRLKMNLDQSSNSEDPSNFRQLKVWTTELLLYPGVYQIKFVVDGNWRVDLERELVTIGEFANNVLTVEK</sequence>
<dbReference type="Proteomes" id="UP000623129">
    <property type="component" value="Unassembled WGS sequence"/>
</dbReference>
<dbReference type="PANTHER" id="PTHR47434:SF2">
    <property type="entry name" value="PROTEIN PTST HOMOLOG 3, CHLOROPLASTIC"/>
    <property type="match status" value="1"/>
</dbReference>
<comment type="caution">
    <text evidence="2">The sequence shown here is derived from an EMBL/GenBank/DDBJ whole genome shotgun (WGS) entry which is preliminary data.</text>
</comment>
<dbReference type="SUPFAM" id="SSF81296">
    <property type="entry name" value="E set domains"/>
    <property type="match status" value="1"/>
</dbReference>
<reference evidence="2" key="1">
    <citation type="submission" date="2020-01" db="EMBL/GenBank/DDBJ databases">
        <title>Genome sequence of Kobresia littledalei, the first chromosome-level genome in the family Cyperaceae.</title>
        <authorList>
            <person name="Qu G."/>
        </authorList>
    </citation>
    <scope>NUCLEOTIDE SEQUENCE</scope>
    <source>
        <strain evidence="2">C.B.Clarke</strain>
        <tissue evidence="2">Leaf</tissue>
    </source>
</reference>
<evidence type="ECO:0000259" key="1">
    <source>
        <dbReference type="Pfam" id="PF16561"/>
    </source>
</evidence>